<evidence type="ECO:0000256" key="1">
    <source>
        <dbReference type="SAM" id="MobiDB-lite"/>
    </source>
</evidence>
<accession>A0A699XRG9</accession>
<protein>
    <submittedName>
        <fullName evidence="2">Uncharacterized protein</fullName>
    </submittedName>
</protein>
<name>A0A699XRG9_TANCI</name>
<comment type="caution">
    <text evidence="2">The sequence shown here is derived from an EMBL/GenBank/DDBJ whole genome shotgun (WGS) entry which is preliminary data.</text>
</comment>
<sequence>QEVKRDDDKDDDEEYRDDDQEYDDDEYDEETRDDESFDPILKTPKNSDNEGIGAEDIGLNIGEEERHVEEEEENELYRDV</sequence>
<gene>
    <name evidence="2" type="ORF">Tci_932495</name>
</gene>
<feature type="compositionally biased region" description="Basic and acidic residues" evidence="1">
    <location>
        <begin position="63"/>
        <end position="80"/>
    </location>
</feature>
<dbReference type="AlphaFoldDB" id="A0A699XRG9"/>
<organism evidence="2">
    <name type="scientific">Tanacetum cinerariifolium</name>
    <name type="common">Dalmatian daisy</name>
    <name type="synonym">Chrysanthemum cinerariifolium</name>
    <dbReference type="NCBI Taxonomy" id="118510"/>
    <lineage>
        <taxon>Eukaryota</taxon>
        <taxon>Viridiplantae</taxon>
        <taxon>Streptophyta</taxon>
        <taxon>Embryophyta</taxon>
        <taxon>Tracheophyta</taxon>
        <taxon>Spermatophyta</taxon>
        <taxon>Magnoliopsida</taxon>
        <taxon>eudicotyledons</taxon>
        <taxon>Gunneridae</taxon>
        <taxon>Pentapetalae</taxon>
        <taxon>asterids</taxon>
        <taxon>campanulids</taxon>
        <taxon>Asterales</taxon>
        <taxon>Asteraceae</taxon>
        <taxon>Asteroideae</taxon>
        <taxon>Anthemideae</taxon>
        <taxon>Anthemidinae</taxon>
        <taxon>Tanacetum</taxon>
    </lineage>
</organism>
<reference evidence="2" key="1">
    <citation type="journal article" date="2019" name="Sci. Rep.">
        <title>Draft genome of Tanacetum cinerariifolium, the natural source of mosquito coil.</title>
        <authorList>
            <person name="Yamashiro T."/>
            <person name="Shiraishi A."/>
            <person name="Satake H."/>
            <person name="Nakayama K."/>
        </authorList>
    </citation>
    <scope>NUCLEOTIDE SEQUENCE</scope>
</reference>
<dbReference type="EMBL" id="BKCJ011879010">
    <property type="protein sequence ID" value="GFD60526.1"/>
    <property type="molecule type" value="Genomic_DNA"/>
</dbReference>
<proteinExistence type="predicted"/>
<feature type="region of interest" description="Disordered" evidence="1">
    <location>
        <begin position="1"/>
        <end position="80"/>
    </location>
</feature>
<feature type="non-terminal residue" evidence="2">
    <location>
        <position position="1"/>
    </location>
</feature>
<feature type="compositionally biased region" description="Acidic residues" evidence="1">
    <location>
        <begin position="8"/>
        <end position="37"/>
    </location>
</feature>
<feature type="non-terminal residue" evidence="2">
    <location>
        <position position="80"/>
    </location>
</feature>
<evidence type="ECO:0000313" key="2">
    <source>
        <dbReference type="EMBL" id="GFD60526.1"/>
    </source>
</evidence>